<accession>A0A7S1VC51</accession>
<evidence type="ECO:0000256" key="2">
    <source>
        <dbReference type="ARBA" id="ARBA00022490"/>
    </source>
</evidence>
<dbReference type="AlphaFoldDB" id="A0A7S1VC51"/>
<proteinExistence type="predicted"/>
<dbReference type="GO" id="GO:0005737">
    <property type="term" value="C:cytoplasm"/>
    <property type="evidence" value="ECO:0007669"/>
    <property type="project" value="TreeGrafter"/>
</dbReference>
<protein>
    <recommendedName>
        <fullName evidence="4">Exosome complex component CSL4 C-terminal domain-containing protein</fullName>
    </recommendedName>
</protein>
<dbReference type="GO" id="GO:0005730">
    <property type="term" value="C:nucleolus"/>
    <property type="evidence" value="ECO:0007669"/>
    <property type="project" value="UniProtKB-SubCell"/>
</dbReference>
<dbReference type="PANTHER" id="PTHR12686">
    <property type="entry name" value="3'-5' EXORIBONUCLEASE CSL4-RELATED"/>
    <property type="match status" value="1"/>
</dbReference>
<dbReference type="GO" id="GO:0003723">
    <property type="term" value="F:RNA binding"/>
    <property type="evidence" value="ECO:0007669"/>
    <property type="project" value="InterPro"/>
</dbReference>
<sequence length="134" mass="14791">MVLCRVERLQLGQATVEMIAAEYPIGVLGVPQQGSIRREDVRKQASEEILMQDAMRPGDIVLCRILGMGDARRYMLSTAEVELGVVRATSVSSGKPMVPISWKEMQCPETGVKESRKCAKRSNLKEMILGQKAA</sequence>
<comment type="subcellular location">
    <subcellularLocation>
        <location evidence="1">Nucleus</location>
        <location evidence="1">Nucleolus</location>
    </subcellularLocation>
</comment>
<evidence type="ECO:0000313" key="5">
    <source>
        <dbReference type="EMBL" id="CAD9293171.1"/>
    </source>
</evidence>
<evidence type="ECO:0000259" key="4">
    <source>
        <dbReference type="Pfam" id="PF10447"/>
    </source>
</evidence>
<name>A0A7S1VC51_9STRA</name>
<evidence type="ECO:0000256" key="3">
    <source>
        <dbReference type="ARBA" id="ARBA00022835"/>
    </source>
</evidence>
<dbReference type="InterPro" id="IPR019495">
    <property type="entry name" value="EXOSC1_C"/>
</dbReference>
<dbReference type="GO" id="GO:0000176">
    <property type="term" value="C:nuclear exosome (RNase complex)"/>
    <property type="evidence" value="ECO:0007669"/>
    <property type="project" value="TreeGrafter"/>
</dbReference>
<dbReference type="Gene3D" id="2.40.50.140">
    <property type="entry name" value="Nucleic acid-binding proteins"/>
    <property type="match status" value="1"/>
</dbReference>
<dbReference type="EMBL" id="HBGK01034702">
    <property type="protein sequence ID" value="CAD9293171.1"/>
    <property type="molecule type" value="Transcribed_RNA"/>
</dbReference>
<feature type="domain" description="Exosome complex component CSL4 C-terminal" evidence="4">
    <location>
        <begin position="29"/>
        <end position="66"/>
    </location>
</feature>
<dbReference type="SUPFAM" id="SSF50249">
    <property type="entry name" value="Nucleic acid-binding proteins"/>
    <property type="match status" value="1"/>
</dbReference>
<evidence type="ECO:0000256" key="1">
    <source>
        <dbReference type="ARBA" id="ARBA00004604"/>
    </source>
</evidence>
<keyword evidence="2" id="KW-0963">Cytoplasm</keyword>
<dbReference type="InterPro" id="IPR039771">
    <property type="entry name" value="Csl4"/>
</dbReference>
<dbReference type="InterPro" id="IPR012340">
    <property type="entry name" value="NA-bd_OB-fold"/>
</dbReference>
<reference evidence="5" key="1">
    <citation type="submission" date="2021-01" db="EMBL/GenBank/DDBJ databases">
        <authorList>
            <person name="Corre E."/>
            <person name="Pelletier E."/>
            <person name="Niang G."/>
            <person name="Scheremetjew M."/>
            <person name="Finn R."/>
            <person name="Kale V."/>
            <person name="Holt S."/>
            <person name="Cochrane G."/>
            <person name="Meng A."/>
            <person name="Brown T."/>
            <person name="Cohen L."/>
        </authorList>
    </citation>
    <scope>NUCLEOTIDE SEQUENCE</scope>
    <source>
        <strain evidence="5">CCMP 410</strain>
    </source>
</reference>
<keyword evidence="3" id="KW-0271">Exosome</keyword>
<dbReference type="GO" id="GO:0006396">
    <property type="term" value="P:RNA processing"/>
    <property type="evidence" value="ECO:0007669"/>
    <property type="project" value="InterPro"/>
</dbReference>
<dbReference type="Pfam" id="PF10447">
    <property type="entry name" value="EXOSC1"/>
    <property type="match status" value="1"/>
</dbReference>
<gene>
    <name evidence="5" type="ORF">GOCE00092_LOCUS17917</name>
</gene>
<dbReference type="PANTHER" id="PTHR12686:SF8">
    <property type="entry name" value="EXOSOME COMPLEX COMPONENT CSL4"/>
    <property type="match status" value="1"/>
</dbReference>
<organism evidence="5">
    <name type="scientific">Grammatophora oceanica</name>
    <dbReference type="NCBI Taxonomy" id="210454"/>
    <lineage>
        <taxon>Eukaryota</taxon>
        <taxon>Sar</taxon>
        <taxon>Stramenopiles</taxon>
        <taxon>Ochrophyta</taxon>
        <taxon>Bacillariophyta</taxon>
        <taxon>Fragilariophyceae</taxon>
        <taxon>Fragilariophycidae</taxon>
        <taxon>Rhabdonematales</taxon>
        <taxon>Grammatophoraceae</taxon>
        <taxon>Grammatophora</taxon>
    </lineage>
</organism>